<dbReference type="OrthoDB" id="347657at2759"/>
<evidence type="ECO:0000256" key="3">
    <source>
        <dbReference type="ARBA" id="ARBA00022527"/>
    </source>
</evidence>
<keyword evidence="3" id="KW-0723">Serine/threonine-protein kinase</keyword>
<protein>
    <recommendedName>
        <fullName evidence="2">non-specific serine/threonine protein kinase</fullName>
        <ecNumber evidence="2">2.7.11.1</ecNumber>
    </recommendedName>
</protein>
<dbReference type="PANTHER" id="PTHR24356">
    <property type="entry name" value="SERINE/THREONINE-PROTEIN KINASE"/>
    <property type="match status" value="1"/>
</dbReference>
<dbReference type="InterPro" id="IPR050236">
    <property type="entry name" value="Ser_Thr_kinase_AGC"/>
</dbReference>
<evidence type="ECO:0000256" key="8">
    <source>
        <dbReference type="ARBA" id="ARBA00047899"/>
    </source>
</evidence>
<name>A0A0H2STB3_9AGAM</name>
<dbReference type="SUPFAM" id="SSF56112">
    <property type="entry name" value="Protein kinase-like (PK-like)"/>
    <property type="match status" value="1"/>
</dbReference>
<dbReference type="AlphaFoldDB" id="A0A0H2STB3"/>
<dbReference type="InterPro" id="IPR039046">
    <property type="entry name" value="PDPK1"/>
</dbReference>
<gene>
    <name evidence="13" type="ORF">SCHPADRAFT_841448</name>
</gene>
<feature type="compositionally biased region" description="Low complexity" evidence="11">
    <location>
        <begin position="704"/>
        <end position="725"/>
    </location>
</feature>
<dbReference type="EMBL" id="KQ085882">
    <property type="protein sequence ID" value="KLO20381.1"/>
    <property type="molecule type" value="Genomic_DNA"/>
</dbReference>
<dbReference type="PANTHER" id="PTHR24356:SF163">
    <property type="entry name" value="3-PHOSPHOINOSITIDE-DEPENDENT PROTEIN KINASE 1-RELATED"/>
    <property type="match status" value="1"/>
</dbReference>
<evidence type="ECO:0000256" key="2">
    <source>
        <dbReference type="ARBA" id="ARBA00012513"/>
    </source>
</evidence>
<organism evidence="13 14">
    <name type="scientific">Schizopora paradoxa</name>
    <dbReference type="NCBI Taxonomy" id="27342"/>
    <lineage>
        <taxon>Eukaryota</taxon>
        <taxon>Fungi</taxon>
        <taxon>Dikarya</taxon>
        <taxon>Basidiomycota</taxon>
        <taxon>Agaricomycotina</taxon>
        <taxon>Agaricomycetes</taxon>
        <taxon>Hymenochaetales</taxon>
        <taxon>Schizoporaceae</taxon>
        <taxon>Schizopora</taxon>
    </lineage>
</organism>
<dbReference type="Pfam" id="PF00069">
    <property type="entry name" value="Pkinase"/>
    <property type="match status" value="1"/>
</dbReference>
<evidence type="ECO:0000256" key="10">
    <source>
        <dbReference type="PROSITE-ProRule" id="PRU10141"/>
    </source>
</evidence>
<dbReference type="InterPro" id="IPR000719">
    <property type="entry name" value="Prot_kinase_dom"/>
</dbReference>
<dbReference type="GO" id="GO:0004674">
    <property type="term" value="F:protein serine/threonine kinase activity"/>
    <property type="evidence" value="ECO:0007669"/>
    <property type="project" value="UniProtKB-KW"/>
</dbReference>
<dbReference type="InterPro" id="IPR011009">
    <property type="entry name" value="Kinase-like_dom_sf"/>
</dbReference>
<evidence type="ECO:0000256" key="5">
    <source>
        <dbReference type="ARBA" id="ARBA00022741"/>
    </source>
</evidence>
<dbReference type="Gene3D" id="3.30.200.20">
    <property type="entry name" value="Phosphorylase Kinase, domain 1"/>
    <property type="match status" value="1"/>
</dbReference>
<evidence type="ECO:0000256" key="4">
    <source>
        <dbReference type="ARBA" id="ARBA00022679"/>
    </source>
</evidence>
<evidence type="ECO:0000259" key="12">
    <source>
        <dbReference type="PROSITE" id="PS50011"/>
    </source>
</evidence>
<dbReference type="GO" id="GO:0005524">
    <property type="term" value="F:ATP binding"/>
    <property type="evidence" value="ECO:0007669"/>
    <property type="project" value="UniProtKB-UniRule"/>
</dbReference>
<dbReference type="Proteomes" id="UP000053477">
    <property type="component" value="Unassembled WGS sequence"/>
</dbReference>
<dbReference type="STRING" id="27342.A0A0H2STB3"/>
<feature type="region of interest" description="Disordered" evidence="11">
    <location>
        <begin position="704"/>
        <end position="731"/>
    </location>
</feature>
<dbReference type="PROSITE" id="PS50011">
    <property type="entry name" value="PROTEIN_KINASE_DOM"/>
    <property type="match status" value="1"/>
</dbReference>
<reference evidence="13 14" key="1">
    <citation type="submission" date="2015-04" db="EMBL/GenBank/DDBJ databases">
        <title>Complete genome sequence of Schizopora paradoxa KUC8140, a cosmopolitan wood degrader in East Asia.</title>
        <authorList>
            <consortium name="DOE Joint Genome Institute"/>
            <person name="Min B."/>
            <person name="Park H."/>
            <person name="Jang Y."/>
            <person name="Kim J.-J."/>
            <person name="Kim K.H."/>
            <person name="Pangilinan J."/>
            <person name="Lipzen A."/>
            <person name="Riley R."/>
            <person name="Grigoriev I.V."/>
            <person name="Spatafora J.W."/>
            <person name="Choi I.-G."/>
        </authorList>
    </citation>
    <scope>NUCLEOTIDE SEQUENCE [LARGE SCALE GENOMIC DNA]</scope>
    <source>
        <strain evidence="13 14">KUC8140</strain>
    </source>
</reference>
<dbReference type="EC" id="2.7.11.1" evidence="2"/>
<dbReference type="FunFam" id="1.10.510.10:FF:000534">
    <property type="entry name" value="Serine/threonine-protein kinase PKH2"/>
    <property type="match status" value="1"/>
</dbReference>
<accession>A0A0H2STB3</accession>
<evidence type="ECO:0000256" key="6">
    <source>
        <dbReference type="ARBA" id="ARBA00022777"/>
    </source>
</evidence>
<dbReference type="InterPro" id="IPR008271">
    <property type="entry name" value="Ser/Thr_kinase_AS"/>
</dbReference>
<feature type="domain" description="Protein kinase" evidence="12">
    <location>
        <begin position="118"/>
        <end position="381"/>
    </location>
</feature>
<evidence type="ECO:0000256" key="7">
    <source>
        <dbReference type="ARBA" id="ARBA00022840"/>
    </source>
</evidence>
<proteinExistence type="inferred from homology"/>
<feature type="binding site" evidence="10">
    <location>
        <position position="157"/>
    </location>
    <ligand>
        <name>ATP</name>
        <dbReference type="ChEBI" id="CHEBI:30616"/>
    </ligand>
</feature>
<dbReference type="Gene3D" id="1.10.510.10">
    <property type="entry name" value="Transferase(Phosphotransferase) domain 1"/>
    <property type="match status" value="1"/>
</dbReference>
<dbReference type="SMART" id="SM00220">
    <property type="entry name" value="S_TKc"/>
    <property type="match status" value="1"/>
</dbReference>
<evidence type="ECO:0000313" key="13">
    <source>
        <dbReference type="EMBL" id="KLO20381.1"/>
    </source>
</evidence>
<dbReference type="PROSITE" id="PS00108">
    <property type="entry name" value="PROTEIN_KINASE_ST"/>
    <property type="match status" value="1"/>
</dbReference>
<keyword evidence="7 10" id="KW-0067">ATP-binding</keyword>
<dbReference type="InterPro" id="IPR017441">
    <property type="entry name" value="Protein_kinase_ATP_BS"/>
</dbReference>
<comment type="similarity">
    <text evidence="1">Belongs to the protein kinase superfamily. AGC Ser/Thr protein kinase family. PDPK1 subfamily.</text>
</comment>
<dbReference type="InParanoid" id="A0A0H2STB3"/>
<dbReference type="CDD" id="cd05581">
    <property type="entry name" value="STKc_PDK1"/>
    <property type="match status" value="1"/>
</dbReference>
<dbReference type="PROSITE" id="PS00107">
    <property type="entry name" value="PROTEIN_KINASE_ATP"/>
    <property type="match status" value="1"/>
</dbReference>
<feature type="compositionally biased region" description="Low complexity" evidence="11">
    <location>
        <begin position="30"/>
        <end position="40"/>
    </location>
</feature>
<evidence type="ECO:0000256" key="9">
    <source>
        <dbReference type="ARBA" id="ARBA00048679"/>
    </source>
</evidence>
<feature type="compositionally biased region" description="Low complexity" evidence="11">
    <location>
        <begin position="529"/>
        <end position="543"/>
    </location>
</feature>
<keyword evidence="5 10" id="KW-0547">Nucleotide-binding</keyword>
<feature type="compositionally biased region" description="Low complexity" evidence="11">
    <location>
        <begin position="62"/>
        <end position="75"/>
    </location>
</feature>
<evidence type="ECO:0000256" key="11">
    <source>
        <dbReference type="SAM" id="MobiDB-lite"/>
    </source>
</evidence>
<comment type="catalytic activity">
    <reaction evidence="9">
        <text>L-seryl-[protein] + ATP = O-phospho-L-seryl-[protein] + ADP + H(+)</text>
        <dbReference type="Rhea" id="RHEA:17989"/>
        <dbReference type="Rhea" id="RHEA-COMP:9863"/>
        <dbReference type="Rhea" id="RHEA-COMP:11604"/>
        <dbReference type="ChEBI" id="CHEBI:15378"/>
        <dbReference type="ChEBI" id="CHEBI:29999"/>
        <dbReference type="ChEBI" id="CHEBI:30616"/>
        <dbReference type="ChEBI" id="CHEBI:83421"/>
        <dbReference type="ChEBI" id="CHEBI:456216"/>
        <dbReference type="EC" id="2.7.11.1"/>
    </reaction>
</comment>
<evidence type="ECO:0000256" key="1">
    <source>
        <dbReference type="ARBA" id="ARBA00010006"/>
    </source>
</evidence>
<comment type="catalytic activity">
    <reaction evidence="8">
        <text>L-threonyl-[protein] + ATP = O-phospho-L-threonyl-[protein] + ADP + H(+)</text>
        <dbReference type="Rhea" id="RHEA:46608"/>
        <dbReference type="Rhea" id="RHEA-COMP:11060"/>
        <dbReference type="Rhea" id="RHEA-COMP:11605"/>
        <dbReference type="ChEBI" id="CHEBI:15378"/>
        <dbReference type="ChEBI" id="CHEBI:30013"/>
        <dbReference type="ChEBI" id="CHEBI:30616"/>
        <dbReference type="ChEBI" id="CHEBI:61977"/>
        <dbReference type="ChEBI" id="CHEBI:456216"/>
        <dbReference type="EC" id="2.7.11.1"/>
    </reaction>
</comment>
<feature type="region of interest" description="Disordered" evidence="11">
    <location>
        <begin position="1"/>
        <end position="109"/>
    </location>
</feature>
<sequence length="731" mass="80352">MLHVEVQTPSPEPARPATLADLSRNASVISTSSSSSSSSSLVANTPRPRPVRTFSAPRSLSREAPSTPRASRPPAYLAREFGLANGDGDMSRRAQSRSKSRTNSRNSSVGVKAQLDDFEFGEELGEGSYSTVYHAVYRPSGREYAIKVVEKALLIRKKKEQVVLAEKSTLIRLGSGHPGVVRLHWTFHDDWSYFFVLDLARNGEMKTRISRLGSLSLPCARHYAAQVVDAVAYIHARGVIHRDLKPENLLLDDDMRIKITDFGTGKILGQEDDRAGTFVGTAQYVSPELLHTNTTSKSSDIWAVGCIIFQMIAGRFPFHAPSEYLTFEKVKKLDYSFPDGFDEDAKDLVQRILVLDPIKRLGAGEAGSDHDMNALRQHPFFKSIDWQSIWVDPAPPMEAGLVKKEHPGPGDDNYDVGAAWDELVSHEGVEDTIPWVDEENGIMEPDPYPYNYNVGGEIGPIGPLDISPMHINMVPPETHSGTSGHLFASYYADPRSRAIPSLSIGGPDDNLPTIIASSATPINIPTRHSTSTGSTTSSSEGGSPVDKLGSAMEAISLDRGRDRSTTPIQLVISPDVQWSNLLGPGEQIIFHSSVEVRSRRRRLTASLLPAQHKPKIRHLVLTSIRLLVVKVKPGRSVVLKSETFFRPVSKDKEPERKDGKIFVTDVTAKGKNGFIVMTTGKPQQYAWQETSLVEKWIAEIRNSIQSASRSSSRSRTTSLSSGSHTPLKPPL</sequence>
<evidence type="ECO:0000313" key="14">
    <source>
        <dbReference type="Proteomes" id="UP000053477"/>
    </source>
</evidence>
<feature type="compositionally biased region" description="Polar residues" evidence="11">
    <location>
        <begin position="515"/>
        <end position="528"/>
    </location>
</feature>
<feature type="region of interest" description="Disordered" evidence="11">
    <location>
        <begin position="513"/>
        <end position="547"/>
    </location>
</feature>
<keyword evidence="6 13" id="KW-0418">Kinase</keyword>
<keyword evidence="4" id="KW-0808">Transferase</keyword>
<keyword evidence="14" id="KW-1185">Reference proteome</keyword>
<dbReference type="GO" id="GO:0035556">
    <property type="term" value="P:intracellular signal transduction"/>
    <property type="evidence" value="ECO:0007669"/>
    <property type="project" value="TreeGrafter"/>
</dbReference>